<evidence type="ECO:0000313" key="2">
    <source>
        <dbReference type="EMBL" id="QFR44240.1"/>
    </source>
</evidence>
<dbReference type="InterPro" id="IPR003399">
    <property type="entry name" value="Mce/MlaD"/>
</dbReference>
<proteinExistence type="predicted"/>
<dbReference type="Pfam" id="PF02470">
    <property type="entry name" value="MlaD"/>
    <property type="match status" value="1"/>
</dbReference>
<dbReference type="EMBL" id="CP041166">
    <property type="protein sequence ID" value="QFR44240.1"/>
    <property type="molecule type" value="Genomic_DNA"/>
</dbReference>
<name>A0AAJ4A6H2_9BACT</name>
<dbReference type="PANTHER" id="PTHR36698:SF2">
    <property type="entry name" value="MCE_MLAD DOMAIN-CONTAINING PROTEIN"/>
    <property type="match status" value="1"/>
</dbReference>
<sequence length="300" mass="33794">MMAFGYWLLKPSKEIEMRMYAIYFNESVSGLNLDSPVKYRGIDVGKVTALNINPKNPEQIEVLVSILKSTPIKSSTVAQLTSQGITGLSYINLSFGNENAEPITVQKGEKYPVIKTIPSLLIKIENTFGNVSINMVEILQRIQHLLKDENQENISLVLENSALLLSKMNQILDDKTILNFKQTIENLNNSSKKLDEMMPKITVLIEKSTKFEDDMALSLNSIMNSYLEVEDSMSTFKSALQSGEFNIKAITSEMVHNINGTLFEMQQLIVKTQEVIDKYERSPADAIFLQEEIKKGPGEE</sequence>
<reference evidence="3" key="1">
    <citation type="submission" date="2019-06" db="EMBL/GenBank/DDBJ databases">
        <title>Sulfurimonas gotlandica sp. nov., a chemoautotrophic and psychrotolerant epsilonproteobacterium isolated from a pelagic redoxcline, and an emended description of the genus Sulfurimonas.</title>
        <authorList>
            <person name="Wang S."/>
            <person name="Jiang L."/>
            <person name="Shao Z."/>
        </authorList>
    </citation>
    <scope>NUCLEOTIDE SEQUENCE [LARGE SCALE GENOMIC DNA]</scope>
    <source>
        <strain evidence="3">1-1N</strain>
    </source>
</reference>
<keyword evidence="3" id="KW-1185">Reference proteome</keyword>
<organism evidence="2 3">
    <name type="scientific">Sulfurimonas xiamenensis</name>
    <dbReference type="NCBI Taxonomy" id="2590021"/>
    <lineage>
        <taxon>Bacteria</taxon>
        <taxon>Pseudomonadati</taxon>
        <taxon>Campylobacterota</taxon>
        <taxon>Epsilonproteobacteria</taxon>
        <taxon>Campylobacterales</taxon>
        <taxon>Sulfurimonadaceae</taxon>
        <taxon>Sulfurimonas</taxon>
    </lineage>
</organism>
<dbReference type="Proteomes" id="UP000326061">
    <property type="component" value="Chromosome"/>
</dbReference>
<evidence type="ECO:0000259" key="1">
    <source>
        <dbReference type="Pfam" id="PF02470"/>
    </source>
</evidence>
<evidence type="ECO:0000313" key="3">
    <source>
        <dbReference type="Proteomes" id="UP000326061"/>
    </source>
</evidence>
<gene>
    <name evidence="2" type="ORF">FJR47_07095</name>
</gene>
<accession>A0AAJ4A6H2</accession>
<dbReference type="PANTHER" id="PTHR36698">
    <property type="entry name" value="BLL5892 PROTEIN"/>
    <property type="match status" value="1"/>
</dbReference>
<protein>
    <submittedName>
        <fullName evidence="2">MCE family protein</fullName>
    </submittedName>
</protein>
<dbReference type="KEGG" id="suln:FJR47_07095"/>
<dbReference type="AlphaFoldDB" id="A0AAJ4A6H2"/>
<feature type="domain" description="Mce/MlaD" evidence="1">
    <location>
        <begin position="20"/>
        <end position="96"/>
    </location>
</feature>